<evidence type="ECO:0000256" key="1">
    <source>
        <dbReference type="SAM" id="MobiDB-lite"/>
    </source>
</evidence>
<comment type="caution">
    <text evidence="2">The sequence shown here is derived from an EMBL/GenBank/DDBJ whole genome shotgun (WGS) entry which is preliminary data.</text>
</comment>
<name>A0A399D2J1_9BACT</name>
<sequence>MAKNNLERRTFLKMCGSAALGSAILPPEKLLPGDAEKEKERFRLSKPRWIIYENGSYDLISNEIILKNCRPSINDQTVTPRNVFLGDSPKGNRIVYELPGGFVMLDLQTHEDSLAIGVEFSGFSQTPRWFFPISQAQVFGADRFFRQGFGTGGPSGVFPIVKPSQINTREIGPWQNWSYDSYLSFAFLGKTETIAIGNTDHSDFLQRSTIYCHRHRQRLHDSEEGDGHIFFEAAMLLNQTKIDNEYVKLPNLFFYTGNKPFETLQELTWRTSKRTHARQTSLTSYHWISKADTQKPYSFDQLKKQVDFLEQLDPPLPVQTLTINKGYCTIGDWLEPNENWSGGLDRAAREIFKSGYRAGIWIAPFMVDKNSNLYKKHRDWVIKDFNNQPIPEKSDEPGIFYALDASHNGVKRYIREVFGTLRKIGFISYNLAYLEWGIKDSYLVKKASPGNSSVQDFRDILGIIREEIGHGSLITADQTAYSPLIGFADYVKLVTPTLNGWKADGVEAIIRESYFSQYFNNTLWQNNPGEIELNNDSLTEDEKTSLALWIAFLGGTVGSSDNFNDWSAQKLEFFRFLEPAKRYQNAWFPYWPSEEEIKVAVRRYRNLRGWGVLFFNDQNVTVIKNFPILDFTEEDSAFVFGWEPGTFIPFGPMKEILVSLQPHQSRLFWLSEGNEPPPSNVTLGGKAGKEDFLSAGEEKDHGE</sequence>
<dbReference type="EMBL" id="QWET01000009">
    <property type="protein sequence ID" value="RIH64600.1"/>
    <property type="molecule type" value="Genomic_DNA"/>
</dbReference>
<reference evidence="2 3" key="1">
    <citation type="journal article" date="2015" name="Int. J. Syst. Evol. Microbiol.">
        <title>Mariniphaga sediminis sp. nov., isolated from coastal sediment.</title>
        <authorList>
            <person name="Wang F.Q."/>
            <person name="Shen Q.Y."/>
            <person name="Chen G.J."/>
            <person name="Du Z.J."/>
        </authorList>
    </citation>
    <scope>NUCLEOTIDE SEQUENCE [LARGE SCALE GENOMIC DNA]</scope>
    <source>
        <strain evidence="2 3">SY21</strain>
    </source>
</reference>
<proteinExistence type="predicted"/>
<feature type="region of interest" description="Disordered" evidence="1">
    <location>
        <begin position="673"/>
        <end position="703"/>
    </location>
</feature>
<dbReference type="Proteomes" id="UP000266441">
    <property type="component" value="Unassembled WGS sequence"/>
</dbReference>
<dbReference type="PROSITE" id="PS51318">
    <property type="entry name" value="TAT"/>
    <property type="match status" value="1"/>
</dbReference>
<evidence type="ECO:0000313" key="2">
    <source>
        <dbReference type="EMBL" id="RIH64600.1"/>
    </source>
</evidence>
<keyword evidence="3" id="KW-1185">Reference proteome</keyword>
<dbReference type="Gene3D" id="3.20.20.70">
    <property type="entry name" value="Aldolase class I"/>
    <property type="match status" value="1"/>
</dbReference>
<dbReference type="RefSeq" id="WP_119350472.1">
    <property type="nucleotide sequence ID" value="NZ_JBFHKJ010000012.1"/>
</dbReference>
<feature type="compositionally biased region" description="Basic and acidic residues" evidence="1">
    <location>
        <begin position="687"/>
        <end position="703"/>
    </location>
</feature>
<dbReference type="Pfam" id="PF02065">
    <property type="entry name" value="Melibiase"/>
    <property type="match status" value="1"/>
</dbReference>
<dbReference type="InterPro" id="IPR006311">
    <property type="entry name" value="TAT_signal"/>
</dbReference>
<dbReference type="InterPro" id="IPR017853">
    <property type="entry name" value="GH"/>
</dbReference>
<accession>A0A399D2J1</accession>
<evidence type="ECO:0008006" key="4">
    <source>
        <dbReference type="Google" id="ProtNLM"/>
    </source>
</evidence>
<dbReference type="AlphaFoldDB" id="A0A399D2J1"/>
<dbReference type="SUPFAM" id="SSF51445">
    <property type="entry name" value="(Trans)glycosidases"/>
    <property type="match status" value="1"/>
</dbReference>
<evidence type="ECO:0000313" key="3">
    <source>
        <dbReference type="Proteomes" id="UP000266441"/>
    </source>
</evidence>
<dbReference type="InterPro" id="IPR013785">
    <property type="entry name" value="Aldolase_TIM"/>
</dbReference>
<gene>
    <name evidence="2" type="ORF">D1164_13215</name>
</gene>
<protein>
    <recommendedName>
        <fullName evidence="4">Alpha-galactosidase</fullName>
    </recommendedName>
</protein>
<organism evidence="2 3">
    <name type="scientific">Mariniphaga sediminis</name>
    <dbReference type="NCBI Taxonomy" id="1628158"/>
    <lineage>
        <taxon>Bacteria</taxon>
        <taxon>Pseudomonadati</taxon>
        <taxon>Bacteroidota</taxon>
        <taxon>Bacteroidia</taxon>
        <taxon>Marinilabiliales</taxon>
        <taxon>Prolixibacteraceae</taxon>
        <taxon>Mariniphaga</taxon>
    </lineage>
</organism>
<dbReference type="OrthoDB" id="9758822at2"/>